<organism evidence="2 3">
    <name type="scientific">Hebeloma cylindrosporum</name>
    <dbReference type="NCBI Taxonomy" id="76867"/>
    <lineage>
        <taxon>Eukaryota</taxon>
        <taxon>Fungi</taxon>
        <taxon>Dikarya</taxon>
        <taxon>Basidiomycota</taxon>
        <taxon>Agaricomycotina</taxon>
        <taxon>Agaricomycetes</taxon>
        <taxon>Agaricomycetidae</taxon>
        <taxon>Agaricales</taxon>
        <taxon>Agaricineae</taxon>
        <taxon>Hymenogastraceae</taxon>
        <taxon>Hebeloma</taxon>
    </lineage>
</organism>
<keyword evidence="1" id="KW-0812">Transmembrane</keyword>
<feature type="transmembrane region" description="Helical" evidence="1">
    <location>
        <begin position="283"/>
        <end position="301"/>
    </location>
</feature>
<reference evidence="3" key="2">
    <citation type="submission" date="2015-01" db="EMBL/GenBank/DDBJ databases">
        <title>Evolutionary Origins and Diversification of the Mycorrhizal Mutualists.</title>
        <authorList>
            <consortium name="DOE Joint Genome Institute"/>
            <consortium name="Mycorrhizal Genomics Consortium"/>
            <person name="Kohler A."/>
            <person name="Kuo A."/>
            <person name="Nagy L.G."/>
            <person name="Floudas D."/>
            <person name="Copeland A."/>
            <person name="Barry K.W."/>
            <person name="Cichocki N."/>
            <person name="Veneault-Fourrey C."/>
            <person name="LaButti K."/>
            <person name="Lindquist E.A."/>
            <person name="Lipzen A."/>
            <person name="Lundell T."/>
            <person name="Morin E."/>
            <person name="Murat C."/>
            <person name="Riley R."/>
            <person name="Ohm R."/>
            <person name="Sun H."/>
            <person name="Tunlid A."/>
            <person name="Henrissat B."/>
            <person name="Grigoriev I.V."/>
            <person name="Hibbett D.S."/>
            <person name="Martin F."/>
        </authorList>
    </citation>
    <scope>NUCLEOTIDE SEQUENCE [LARGE SCALE GENOMIC DNA]</scope>
    <source>
        <strain evidence="3">h7</strain>
    </source>
</reference>
<dbReference type="EMBL" id="KN831803">
    <property type="protein sequence ID" value="KIM36652.1"/>
    <property type="molecule type" value="Genomic_DNA"/>
</dbReference>
<sequence length="328" mass="37091">MNVDDALGWIRLDHALAYMQLAVATCVIYDHTGTHMGKWSRFLLRRRKWSTVQCLYLVTRYFGDISQVCGATYTAKYRRRKSVMTGDYRSLPSDESDRPMHPALSNVRSSNSRLGIEAHPLVSIGHTLNIIQGTILPVTLWTMQAIMMYRISSMYNHVRKIIVLLLSAYAIEFVAVVVAIHLSIRFGTDIHAPPQANICKIRTLKLGFVAWISIALFELTVLVLAVKVALGYFHSARQMDIWHKNSLVYVLLRDSVLFPLIALLTCVINIVSSLKLSYFAGQLTKTFSTMLPIVLGCRLILNLRETYYQPFAGEVTLNLGDEPDYDGD</sequence>
<feature type="transmembrane region" description="Helical" evidence="1">
    <location>
        <begin position="247"/>
        <end position="271"/>
    </location>
</feature>
<reference evidence="2 3" key="1">
    <citation type="submission" date="2014-04" db="EMBL/GenBank/DDBJ databases">
        <authorList>
            <consortium name="DOE Joint Genome Institute"/>
            <person name="Kuo A."/>
            <person name="Gay G."/>
            <person name="Dore J."/>
            <person name="Kohler A."/>
            <person name="Nagy L.G."/>
            <person name="Floudas D."/>
            <person name="Copeland A."/>
            <person name="Barry K.W."/>
            <person name="Cichocki N."/>
            <person name="Veneault-Fourrey C."/>
            <person name="LaButti K."/>
            <person name="Lindquist E.A."/>
            <person name="Lipzen A."/>
            <person name="Lundell T."/>
            <person name="Morin E."/>
            <person name="Murat C."/>
            <person name="Sun H."/>
            <person name="Tunlid A."/>
            <person name="Henrissat B."/>
            <person name="Grigoriev I.V."/>
            <person name="Hibbett D.S."/>
            <person name="Martin F."/>
            <person name="Nordberg H.P."/>
            <person name="Cantor M.N."/>
            <person name="Hua S.X."/>
        </authorList>
    </citation>
    <scope>NUCLEOTIDE SEQUENCE [LARGE SCALE GENOMIC DNA]</scope>
    <source>
        <strain evidence="3">h7</strain>
    </source>
</reference>
<dbReference type="Proteomes" id="UP000053424">
    <property type="component" value="Unassembled WGS sequence"/>
</dbReference>
<dbReference type="OrthoDB" id="2638860at2759"/>
<keyword evidence="3" id="KW-1185">Reference proteome</keyword>
<feature type="transmembrane region" description="Helical" evidence="1">
    <location>
        <begin position="204"/>
        <end position="226"/>
    </location>
</feature>
<keyword evidence="1" id="KW-1133">Transmembrane helix</keyword>
<dbReference type="HOGENOM" id="CLU_035509_15_0_1"/>
<feature type="transmembrane region" description="Helical" evidence="1">
    <location>
        <begin position="161"/>
        <end position="184"/>
    </location>
</feature>
<accession>A0A0C2Y6K2</accession>
<evidence type="ECO:0000256" key="1">
    <source>
        <dbReference type="SAM" id="Phobius"/>
    </source>
</evidence>
<dbReference type="AlphaFoldDB" id="A0A0C2Y6K2"/>
<evidence type="ECO:0000313" key="2">
    <source>
        <dbReference type="EMBL" id="KIM36652.1"/>
    </source>
</evidence>
<keyword evidence="1" id="KW-0472">Membrane</keyword>
<name>A0A0C2Y6K2_HEBCY</name>
<evidence type="ECO:0008006" key="4">
    <source>
        <dbReference type="Google" id="ProtNLM"/>
    </source>
</evidence>
<evidence type="ECO:0000313" key="3">
    <source>
        <dbReference type="Proteomes" id="UP000053424"/>
    </source>
</evidence>
<protein>
    <recommendedName>
        <fullName evidence="4">G-protein coupled receptors family 1 profile domain-containing protein</fullName>
    </recommendedName>
</protein>
<gene>
    <name evidence="2" type="ORF">M413DRAFT_13817</name>
</gene>
<proteinExistence type="predicted"/>